<dbReference type="Proteomes" id="UP000632740">
    <property type="component" value="Unassembled WGS sequence"/>
</dbReference>
<evidence type="ECO:0000313" key="1">
    <source>
        <dbReference type="EMBL" id="GIG21241.1"/>
    </source>
</evidence>
<comment type="caution">
    <text evidence="1">The sequence shown here is derived from an EMBL/GenBank/DDBJ whole genome shotgun (WGS) entry which is preliminary data.</text>
</comment>
<reference evidence="1" key="1">
    <citation type="submission" date="2021-01" db="EMBL/GenBank/DDBJ databases">
        <title>Whole genome shotgun sequence of Cellulomonas chitinilytica NBRC 110799.</title>
        <authorList>
            <person name="Komaki H."/>
            <person name="Tamura T."/>
        </authorList>
    </citation>
    <scope>NUCLEOTIDE SEQUENCE</scope>
    <source>
        <strain evidence="1">NBRC 110799</strain>
    </source>
</reference>
<dbReference type="AlphaFoldDB" id="A0A919P434"/>
<dbReference type="RefSeq" id="WP_203752425.1">
    <property type="nucleotide sequence ID" value="NZ_BONK01000006.1"/>
</dbReference>
<name>A0A919P434_9CELL</name>
<keyword evidence="2" id="KW-1185">Reference proteome</keyword>
<gene>
    <name evidence="1" type="ORF">Cch01nite_19650</name>
</gene>
<evidence type="ECO:0000313" key="2">
    <source>
        <dbReference type="Proteomes" id="UP000632740"/>
    </source>
</evidence>
<dbReference type="EMBL" id="BONK01000006">
    <property type="protein sequence ID" value="GIG21241.1"/>
    <property type="molecule type" value="Genomic_DNA"/>
</dbReference>
<proteinExistence type="predicted"/>
<organism evidence="1 2">
    <name type="scientific">Cellulomonas chitinilytica</name>
    <dbReference type="NCBI Taxonomy" id="398759"/>
    <lineage>
        <taxon>Bacteria</taxon>
        <taxon>Bacillati</taxon>
        <taxon>Actinomycetota</taxon>
        <taxon>Actinomycetes</taxon>
        <taxon>Micrococcales</taxon>
        <taxon>Cellulomonadaceae</taxon>
        <taxon>Cellulomonas</taxon>
    </lineage>
</organism>
<protein>
    <submittedName>
        <fullName evidence="1">Uncharacterized protein</fullName>
    </submittedName>
</protein>
<sequence length="108" mass="11421">MPNYQLVLASSAELSLDDTGGPYLVDQHSGTDRILQAVDRLGEVWEVAVERLSGLATTTRSAVAGSPFELDSIEFNLGIEAGLTVGLVTKGEASVSLRFTRRPEAGDG</sequence>
<accession>A0A919P434</accession>